<gene>
    <name evidence="1" type="ORF">NE686_04770</name>
</gene>
<keyword evidence="2" id="KW-1185">Reference proteome</keyword>
<evidence type="ECO:0000313" key="2">
    <source>
        <dbReference type="Proteomes" id="UP001524478"/>
    </source>
</evidence>
<name>A0ABT1S7D6_9FIRM</name>
<evidence type="ECO:0000313" key="1">
    <source>
        <dbReference type="EMBL" id="MCQ4922388.1"/>
    </source>
</evidence>
<organism evidence="1 2">
    <name type="scientific">Tissierella carlieri</name>
    <dbReference type="NCBI Taxonomy" id="689904"/>
    <lineage>
        <taxon>Bacteria</taxon>
        <taxon>Bacillati</taxon>
        <taxon>Bacillota</taxon>
        <taxon>Tissierellia</taxon>
        <taxon>Tissierellales</taxon>
        <taxon>Tissierellaceae</taxon>
        <taxon>Tissierella</taxon>
    </lineage>
</organism>
<sequence>MKSIEYNKLVRDRIPEIIEKAGKQAIVEKVGESQLVKLLNKKLEEELIEYLESGNVEELADLVEVVYGILDHKGVSIEEFERIRQEKNEKRGAFREGLVLIKVIEQ</sequence>
<dbReference type="InterPro" id="IPR038735">
    <property type="entry name" value="MSMEG_1276-like_NTP-PPase_dom"/>
</dbReference>
<dbReference type="Proteomes" id="UP001524478">
    <property type="component" value="Unassembled WGS sequence"/>
</dbReference>
<protein>
    <submittedName>
        <fullName evidence="1">Nucleoside triphosphate pyrophosphohydrolase</fullName>
    </submittedName>
</protein>
<dbReference type="EMBL" id="JANGAC010000003">
    <property type="protein sequence ID" value="MCQ4922388.1"/>
    <property type="molecule type" value="Genomic_DNA"/>
</dbReference>
<accession>A0ABT1S7D6</accession>
<dbReference type="CDD" id="cd11532">
    <property type="entry name" value="NTP-PPase_COG4997"/>
    <property type="match status" value="1"/>
</dbReference>
<dbReference type="RefSeq" id="WP_256310855.1">
    <property type="nucleotide sequence ID" value="NZ_JANGAC010000003.1"/>
</dbReference>
<comment type="caution">
    <text evidence="1">The sequence shown here is derived from an EMBL/GenBank/DDBJ whole genome shotgun (WGS) entry which is preliminary data.</text>
</comment>
<proteinExistence type="predicted"/>
<reference evidence="1 2" key="1">
    <citation type="submission" date="2022-06" db="EMBL/GenBank/DDBJ databases">
        <title>Isolation of gut microbiota from human fecal samples.</title>
        <authorList>
            <person name="Pamer E.G."/>
            <person name="Barat B."/>
            <person name="Waligurski E."/>
            <person name="Medina S."/>
            <person name="Paddock L."/>
            <person name="Mostad J."/>
        </authorList>
    </citation>
    <scope>NUCLEOTIDE SEQUENCE [LARGE SCALE GENOMIC DNA]</scope>
    <source>
        <strain evidence="1 2">DFI.7.95</strain>
    </source>
</reference>